<keyword evidence="1" id="KW-0812">Transmembrane</keyword>
<keyword evidence="1" id="KW-0472">Membrane</keyword>
<protein>
    <recommendedName>
        <fullName evidence="2">SecA family profile domain-containing protein</fullName>
    </recommendedName>
</protein>
<evidence type="ECO:0000259" key="2">
    <source>
        <dbReference type="PROSITE" id="PS51196"/>
    </source>
</evidence>
<dbReference type="PROSITE" id="PS51196">
    <property type="entry name" value="SECA_MOTOR_DEAD"/>
    <property type="match status" value="1"/>
</dbReference>
<dbReference type="EMBL" id="BATA01000038">
    <property type="protein sequence ID" value="GAD52883.1"/>
    <property type="molecule type" value="Genomic_DNA"/>
</dbReference>
<dbReference type="AlphaFoldDB" id="U3ADP5"/>
<keyword evidence="4" id="KW-1185">Reference proteome</keyword>
<feature type="transmembrane region" description="Helical" evidence="1">
    <location>
        <begin position="71"/>
        <end position="87"/>
    </location>
</feature>
<dbReference type="Proteomes" id="UP000016986">
    <property type="component" value="Unassembled WGS sequence"/>
</dbReference>
<evidence type="ECO:0000313" key="3">
    <source>
        <dbReference type="EMBL" id="GAD52883.1"/>
    </source>
</evidence>
<dbReference type="InterPro" id="IPR014018">
    <property type="entry name" value="SecA_motor_DEAD"/>
</dbReference>
<dbReference type="eggNOG" id="arCOG09183">
    <property type="taxonomic scope" value="Archaea"/>
</dbReference>
<accession>U3ADP5</accession>
<feature type="transmembrane region" description="Helical" evidence="1">
    <location>
        <begin position="47"/>
        <end position="65"/>
    </location>
</feature>
<name>U3ADP5_9EURY</name>
<evidence type="ECO:0000256" key="1">
    <source>
        <dbReference type="SAM" id="Phobius"/>
    </source>
</evidence>
<feature type="domain" description="SecA family profile" evidence="2">
    <location>
        <begin position="1"/>
        <end position="238"/>
    </location>
</feature>
<proteinExistence type="predicted"/>
<keyword evidence="1" id="KW-1133">Transmembrane helix</keyword>
<sequence length="238" mass="25898">MPVRDGAYEELTVHRHSRHTMPSATDVDRSPEARAVAERYLRRERPLTALVVVLVVGIFLAAYAVSSLLPAIAVAVVLLVAARAPLLQSRGTIRLRTDDDPETVAAAFAGPTPPVLALQWGIADNAVPSDGTATYRVSYLLGLRSVEMSVETDAERTSDGAHRVDLAVTANGSAWATYTAMIRPEEKDGGTAVEVTYAAERRFGLRRVPQQLVADRYRDEVLAVQGYDVVERDAHFGF</sequence>
<gene>
    <name evidence="3" type="ORF">MBEHAL_1643</name>
</gene>
<evidence type="ECO:0000313" key="4">
    <source>
        <dbReference type="Proteomes" id="UP000016986"/>
    </source>
</evidence>
<reference evidence="3 4" key="1">
    <citation type="submission" date="2013-09" db="EMBL/GenBank/DDBJ databases">
        <title>Whole genome sequencing of Halarchaeum acidiphilum strain MH1-52-1.</title>
        <authorList>
            <person name="Shimane Y."/>
            <person name="Minegishi H."/>
            <person name="Nishi S."/>
            <person name="Echigo A."/>
            <person name="Shuto A."/>
            <person name="Konishi M."/>
            <person name="Ito T."/>
            <person name="Ohkuma M."/>
            <person name="Ohta Y."/>
            <person name="Nagano Y."/>
            <person name="Tsubouchi T."/>
            <person name="Mori K."/>
            <person name="Usui K."/>
            <person name="Kamekura M."/>
            <person name="Usami R."/>
            <person name="Takaki Y."/>
            <person name="Hatada Y."/>
        </authorList>
    </citation>
    <scope>NUCLEOTIDE SEQUENCE [LARGE SCALE GENOMIC DNA]</scope>
    <source>
        <strain evidence="3 4">JCM 16109</strain>
    </source>
</reference>
<comment type="caution">
    <text evidence="3">The sequence shown here is derived from an EMBL/GenBank/DDBJ whole genome shotgun (WGS) entry which is preliminary data.</text>
</comment>
<organism evidence="3 4">
    <name type="scientific">Halarchaeum acidiphilum MH1-52-1</name>
    <dbReference type="NCBI Taxonomy" id="1261545"/>
    <lineage>
        <taxon>Archaea</taxon>
        <taxon>Methanobacteriati</taxon>
        <taxon>Methanobacteriota</taxon>
        <taxon>Stenosarchaea group</taxon>
        <taxon>Halobacteria</taxon>
        <taxon>Halobacteriales</taxon>
        <taxon>Halobacteriaceae</taxon>
    </lineage>
</organism>